<keyword evidence="3" id="KW-1185">Reference proteome</keyword>
<evidence type="ECO:0000313" key="3">
    <source>
        <dbReference type="Proteomes" id="UP001382727"/>
    </source>
</evidence>
<dbReference type="EMBL" id="CP144913">
    <property type="protein sequence ID" value="WXB77937.1"/>
    <property type="molecule type" value="Genomic_DNA"/>
</dbReference>
<sequence length="52" mass="5641">MPDDPDTTAITQVRQHLVESLRVIDDLERFLPKDDSEAPEGTVGEGGAPHGQ</sequence>
<protein>
    <submittedName>
        <fullName evidence="2">Uncharacterized protein</fullName>
    </submittedName>
</protein>
<reference evidence="2 3" key="1">
    <citation type="submission" date="2024-02" db="EMBL/GenBank/DDBJ databases">
        <title>Janibacter sp. nov., isolated from gut of marine sandworm.</title>
        <authorList>
            <person name="Kim B."/>
            <person name="Jun M.O."/>
            <person name="Shin N.-R."/>
        </authorList>
    </citation>
    <scope>NUCLEOTIDE SEQUENCE [LARGE SCALE GENOMIC DNA]</scope>
    <source>
        <strain evidence="2 3">A1S7</strain>
    </source>
</reference>
<evidence type="ECO:0000256" key="1">
    <source>
        <dbReference type="SAM" id="MobiDB-lite"/>
    </source>
</evidence>
<evidence type="ECO:0000313" key="2">
    <source>
        <dbReference type="EMBL" id="WXB77937.1"/>
    </source>
</evidence>
<dbReference type="RefSeq" id="WP_338752279.1">
    <property type="nucleotide sequence ID" value="NZ_CP144913.1"/>
</dbReference>
<accession>A0ABZ2MLR1</accession>
<proteinExistence type="predicted"/>
<dbReference type="Proteomes" id="UP001382727">
    <property type="component" value="Chromosome"/>
</dbReference>
<feature type="region of interest" description="Disordered" evidence="1">
    <location>
        <begin position="29"/>
        <end position="52"/>
    </location>
</feature>
<feature type="compositionally biased region" description="Gly residues" evidence="1">
    <location>
        <begin position="43"/>
        <end position="52"/>
    </location>
</feature>
<name>A0ABZ2MLR1_9MICO</name>
<organism evidence="2 3">
    <name type="scientific">Janibacter alittae</name>
    <dbReference type="NCBI Taxonomy" id="3115209"/>
    <lineage>
        <taxon>Bacteria</taxon>
        <taxon>Bacillati</taxon>
        <taxon>Actinomycetota</taxon>
        <taxon>Actinomycetes</taxon>
        <taxon>Micrococcales</taxon>
        <taxon>Intrasporangiaceae</taxon>
        <taxon>Janibacter</taxon>
    </lineage>
</organism>
<gene>
    <name evidence="2" type="ORF">V1351_07670</name>
</gene>